<keyword evidence="2" id="KW-0378">Hydrolase</keyword>
<gene>
    <name evidence="2" type="ORF">KARL1_169</name>
</gene>
<proteinExistence type="predicted"/>
<dbReference type="Gene3D" id="1.10.720.10">
    <property type="match status" value="1"/>
</dbReference>
<dbReference type="Pfam" id="PF09124">
    <property type="entry name" value="Endonuc-dimeris"/>
    <property type="match status" value="1"/>
</dbReference>
<keyword evidence="3" id="KW-1185">Reference proteome</keyword>
<dbReference type="InterPro" id="IPR038563">
    <property type="entry name" value="Endonuclease_7_sf"/>
</dbReference>
<keyword evidence="2" id="KW-0255">Endonuclease</keyword>
<protein>
    <submittedName>
        <fullName evidence="2">Endonuclease VII</fullName>
    </submittedName>
</protein>
<dbReference type="InterPro" id="IPR036309">
    <property type="entry name" value="T4_recomb_endonuclease_dim_sf"/>
</dbReference>
<dbReference type="SUPFAM" id="SSF54060">
    <property type="entry name" value="His-Me finger endonucleases"/>
    <property type="match status" value="1"/>
</dbReference>
<dbReference type="GO" id="GO:0004519">
    <property type="term" value="F:endonuclease activity"/>
    <property type="evidence" value="ECO:0007669"/>
    <property type="project" value="UniProtKB-KW"/>
</dbReference>
<evidence type="ECO:0000313" key="2">
    <source>
        <dbReference type="EMBL" id="AXY82788.1"/>
    </source>
</evidence>
<reference evidence="2 3" key="1">
    <citation type="journal article" date="2018" name="Sci. Rep.">
        <title>Enhanced antibacterial effect of the novel T4-like bacteriophage KARL-1 in combination with antibiotics against multi-drug resistant Acinetobacter baumannii.</title>
        <authorList>
            <person name="Jansen M."/>
            <person name="Wahida A."/>
            <person name="Latz S."/>
            <person name="Kruttgen A."/>
            <person name="Hafner H."/>
            <person name="Buhl E.M."/>
            <person name="Ritter K."/>
            <person name="Horz H.P."/>
        </authorList>
    </citation>
    <scope>NUCLEOTIDE SEQUENCE [LARGE SCALE GENOMIC DNA]</scope>
</reference>
<evidence type="ECO:0000313" key="3">
    <source>
        <dbReference type="Proteomes" id="UP000277855"/>
    </source>
</evidence>
<accession>A0A385IIS5</accession>
<dbReference type="Pfam" id="PF02945">
    <property type="entry name" value="Endonuclease_7"/>
    <property type="match status" value="1"/>
</dbReference>
<organism evidence="2 3">
    <name type="scientific">Acinetobacter phage KARL-1</name>
    <dbReference type="NCBI Taxonomy" id="2301662"/>
    <lineage>
        <taxon>Viruses</taxon>
        <taxon>Duplodnaviria</taxon>
        <taxon>Heunggongvirae</taxon>
        <taxon>Uroviricota</taxon>
        <taxon>Caudoviricetes</taxon>
        <taxon>Pantevenvirales</taxon>
        <taxon>Straboviridae</taxon>
        <taxon>Twarogvirinae</taxon>
        <taxon>Lazarusvirus</taxon>
        <taxon>Lazarusvirus karl</taxon>
    </lineage>
</organism>
<dbReference type="Gene3D" id="3.40.1800.10">
    <property type="entry name" value="His-Me finger endonucleases"/>
    <property type="match status" value="1"/>
</dbReference>
<dbReference type="InterPro" id="IPR015208">
    <property type="entry name" value="T4_recomb_endonuclease_dimer"/>
</dbReference>
<evidence type="ECO:0000259" key="1">
    <source>
        <dbReference type="Pfam" id="PF09124"/>
    </source>
</evidence>
<dbReference type="InterPro" id="IPR004211">
    <property type="entry name" value="Endonuclease_7"/>
</dbReference>
<dbReference type="Proteomes" id="UP000277855">
    <property type="component" value="Segment"/>
</dbReference>
<name>A0A385IIS5_9CAUD</name>
<dbReference type="SUPFAM" id="SSF68918">
    <property type="entry name" value="Recombination endonuclease VII, C-terminal and dimerization domains"/>
    <property type="match status" value="1"/>
</dbReference>
<sequence length="160" mass="18228">MLLIGKKFEEEKIRLYHAQNGICPLCRRALSPDIKSNHLDHDHTLHGPNAGKVRALLCNYCNALEGQLKHKFDTSGLKSKGVDISEYFMTLSEYYKKDLSEHNTHPAYINDLTKHFSKLDLDGMDNLAASIGLEFPAKCTKAKRVPLFKKALRLFLKDKQ</sequence>
<keyword evidence="2" id="KW-0540">Nuclease</keyword>
<dbReference type="InterPro" id="IPR044925">
    <property type="entry name" value="His-Me_finger_sf"/>
</dbReference>
<dbReference type="EMBL" id="MH713599">
    <property type="protein sequence ID" value="AXY82788.1"/>
    <property type="molecule type" value="Genomic_DNA"/>
</dbReference>
<feature type="domain" description="T4 recombination endonuclease VII dimerisation" evidence="1">
    <location>
        <begin position="105"/>
        <end position="154"/>
    </location>
</feature>